<dbReference type="EMBL" id="FODD01000013">
    <property type="protein sequence ID" value="SEN94149.1"/>
    <property type="molecule type" value="Genomic_DNA"/>
</dbReference>
<reference evidence="2 3" key="1">
    <citation type="submission" date="2016-10" db="EMBL/GenBank/DDBJ databases">
        <authorList>
            <person name="de Groot N.N."/>
        </authorList>
    </citation>
    <scope>NUCLEOTIDE SEQUENCE [LARGE SCALE GENOMIC DNA]</scope>
    <source>
        <strain evidence="2 3">CGMCC 4.2026</strain>
    </source>
</reference>
<feature type="compositionally biased region" description="Low complexity" evidence="1">
    <location>
        <begin position="35"/>
        <end position="44"/>
    </location>
</feature>
<dbReference type="AlphaFoldDB" id="A0A1H8KMH2"/>
<name>A0A1H8KMH2_9ACTN</name>
<dbReference type="STRING" id="310780.SAMN05216267_101399"/>
<evidence type="ECO:0000313" key="2">
    <source>
        <dbReference type="EMBL" id="SEN94149.1"/>
    </source>
</evidence>
<gene>
    <name evidence="2" type="ORF">SAMN05216267_101399</name>
</gene>
<evidence type="ECO:0000313" key="3">
    <source>
        <dbReference type="Proteomes" id="UP000181951"/>
    </source>
</evidence>
<proteinExistence type="predicted"/>
<sequence>MTSGNGADPSGGEPTAAEPTGEVPEFGEDVGGGADTAAEPAPAQDADRPRPPRRKAGVEYRPV</sequence>
<organism evidence="2 3">
    <name type="scientific">Actinacidiphila rubida</name>
    <dbReference type="NCBI Taxonomy" id="310780"/>
    <lineage>
        <taxon>Bacteria</taxon>
        <taxon>Bacillati</taxon>
        <taxon>Actinomycetota</taxon>
        <taxon>Actinomycetes</taxon>
        <taxon>Kitasatosporales</taxon>
        <taxon>Streptomycetaceae</taxon>
        <taxon>Actinacidiphila</taxon>
    </lineage>
</organism>
<dbReference type="Proteomes" id="UP000181951">
    <property type="component" value="Unassembled WGS sequence"/>
</dbReference>
<dbReference type="RefSeq" id="WP_075016949.1">
    <property type="nucleotide sequence ID" value="NZ_FODD01000013.1"/>
</dbReference>
<keyword evidence="3" id="KW-1185">Reference proteome</keyword>
<accession>A0A1H8KMH2</accession>
<protein>
    <submittedName>
        <fullName evidence="2">Uncharacterized protein</fullName>
    </submittedName>
</protein>
<feature type="compositionally biased region" description="Basic and acidic residues" evidence="1">
    <location>
        <begin position="45"/>
        <end position="63"/>
    </location>
</feature>
<evidence type="ECO:0000256" key="1">
    <source>
        <dbReference type="SAM" id="MobiDB-lite"/>
    </source>
</evidence>
<feature type="region of interest" description="Disordered" evidence="1">
    <location>
        <begin position="1"/>
        <end position="63"/>
    </location>
</feature>